<name>A0A446CWR6_9BURK</name>
<dbReference type="EMBL" id="UFQC01000036">
    <property type="protein sequence ID" value="SSW72277.1"/>
    <property type="molecule type" value="Genomic_DNA"/>
</dbReference>
<sequence length="85" mass="9863">MRRTEFVDSWEDIPDVAIPIMYAKWVMSIMNELESGDTYSASAFDQLKEFILNMYPYIARNPTSEGLERTRSLMQIPSFLGEFGN</sequence>
<proteinExistence type="predicted"/>
<dbReference type="Proteomes" id="UP000289465">
    <property type="component" value="Unassembled WGS sequence"/>
</dbReference>
<dbReference type="AlphaFoldDB" id="A0A446CWR6"/>
<protein>
    <submittedName>
        <fullName evidence="1">Uncharacterized protein</fullName>
    </submittedName>
</protein>
<organism evidence="1 2">
    <name type="scientific">Achromobacter veterisilvae</name>
    <dbReference type="NCBI Taxonomy" id="2069367"/>
    <lineage>
        <taxon>Bacteria</taxon>
        <taxon>Pseudomonadati</taxon>
        <taxon>Pseudomonadota</taxon>
        <taxon>Betaproteobacteria</taxon>
        <taxon>Burkholderiales</taxon>
        <taxon>Alcaligenaceae</taxon>
        <taxon>Achromobacter</taxon>
    </lineage>
</organism>
<evidence type="ECO:0000313" key="1">
    <source>
        <dbReference type="EMBL" id="SSW72277.1"/>
    </source>
</evidence>
<evidence type="ECO:0000313" key="2">
    <source>
        <dbReference type="Proteomes" id="UP000289465"/>
    </source>
</evidence>
<accession>A0A446CWR6</accession>
<reference evidence="1 2" key="1">
    <citation type="submission" date="2018-07" db="EMBL/GenBank/DDBJ databases">
        <authorList>
            <person name="Peeters C."/>
        </authorList>
    </citation>
    <scope>NUCLEOTIDE SEQUENCE [LARGE SCALE GENOMIC DNA]</scope>
    <source>
        <strain evidence="1 2">LMG 30378</strain>
    </source>
</reference>
<gene>
    <name evidence="1" type="ORF">AVE30378_05012</name>
</gene>